<keyword evidence="2" id="KW-1134">Transmembrane beta strand</keyword>
<dbReference type="Pfam" id="PF07244">
    <property type="entry name" value="POTRA"/>
    <property type="match status" value="1"/>
</dbReference>
<feature type="domain" description="POTRA" evidence="5">
    <location>
        <begin position="209"/>
        <end position="279"/>
    </location>
</feature>
<dbReference type="PANTHER" id="PTHR12815:SF42">
    <property type="entry name" value="BACTERIAL SURFACE ANTIGEN (D15) DOMAIN-CONTAINING PROTEIN"/>
    <property type="match status" value="1"/>
</dbReference>
<dbReference type="InterPro" id="IPR000184">
    <property type="entry name" value="Bac_surfAg_D15"/>
</dbReference>
<proteinExistence type="predicted"/>
<evidence type="ECO:0000259" key="4">
    <source>
        <dbReference type="Pfam" id="PF01103"/>
    </source>
</evidence>
<feature type="domain" description="Bacterial surface antigen (D15)" evidence="4">
    <location>
        <begin position="309"/>
        <end position="604"/>
    </location>
</feature>
<dbReference type="RefSeq" id="WP_058312859.1">
    <property type="nucleotide sequence ID" value="NZ_CYTW01000006.1"/>
</dbReference>
<evidence type="ECO:0000256" key="2">
    <source>
        <dbReference type="ARBA" id="ARBA00022452"/>
    </source>
</evidence>
<dbReference type="Pfam" id="PF01103">
    <property type="entry name" value="Omp85"/>
    <property type="match status" value="1"/>
</dbReference>
<dbReference type="Gene3D" id="3.10.20.310">
    <property type="entry name" value="membrane protein fhac"/>
    <property type="match status" value="1"/>
</dbReference>
<evidence type="ECO:0000313" key="7">
    <source>
        <dbReference type="Proteomes" id="UP000051870"/>
    </source>
</evidence>
<evidence type="ECO:0000313" key="6">
    <source>
        <dbReference type="EMBL" id="CUK12556.1"/>
    </source>
</evidence>
<comment type="subcellular location">
    <subcellularLocation>
        <location evidence="1">Membrane</location>
    </subcellularLocation>
</comment>
<dbReference type="EMBL" id="CYTW01000006">
    <property type="protein sequence ID" value="CUK12556.1"/>
    <property type="molecule type" value="Genomic_DNA"/>
</dbReference>
<dbReference type="PROSITE" id="PS51257">
    <property type="entry name" value="PROKAR_LIPOPROTEIN"/>
    <property type="match status" value="1"/>
</dbReference>
<reference evidence="7" key="1">
    <citation type="submission" date="2015-09" db="EMBL/GenBank/DDBJ databases">
        <authorList>
            <person name="Rodrigo-Torres Lidia"/>
            <person name="Arahal R.David."/>
        </authorList>
    </citation>
    <scope>NUCLEOTIDE SEQUENCE [LARGE SCALE GENOMIC DNA]</scope>
    <source>
        <strain evidence="7">CECT 7735</strain>
    </source>
</reference>
<keyword evidence="2" id="KW-0812">Transmembrane</keyword>
<accession>A0A0N7MAJ3</accession>
<gene>
    <name evidence="6" type="primary">tamA</name>
    <name evidence="6" type="ORF">PH7735_03685</name>
</gene>
<dbReference type="PANTHER" id="PTHR12815">
    <property type="entry name" value="SORTING AND ASSEMBLY MACHINERY SAMM50 PROTEIN FAMILY MEMBER"/>
    <property type="match status" value="1"/>
</dbReference>
<evidence type="ECO:0000256" key="1">
    <source>
        <dbReference type="ARBA" id="ARBA00004370"/>
    </source>
</evidence>
<dbReference type="InterPro" id="IPR039910">
    <property type="entry name" value="D15-like"/>
</dbReference>
<organism evidence="6 7">
    <name type="scientific">Shimia thalassica</name>
    <dbReference type="NCBI Taxonomy" id="1715693"/>
    <lineage>
        <taxon>Bacteria</taxon>
        <taxon>Pseudomonadati</taxon>
        <taxon>Pseudomonadota</taxon>
        <taxon>Alphaproteobacteria</taxon>
        <taxon>Rhodobacterales</taxon>
        <taxon>Roseobacteraceae</taxon>
    </lineage>
</organism>
<dbReference type="GO" id="GO:0019867">
    <property type="term" value="C:outer membrane"/>
    <property type="evidence" value="ECO:0007669"/>
    <property type="project" value="InterPro"/>
</dbReference>
<name>A0A0N7MAJ3_9RHOB</name>
<dbReference type="AlphaFoldDB" id="A0A0N7MAJ3"/>
<sequence>MADMKTGDLSSLARALSGIVLTGFLACASLPASAFELIWTGDVSDDMQKALKNASLLEAAQRDEVTDVQEIIANAQAEYRRMVSVLYAQGFFGPKVHVYIDGREAATLPPFQRINTISKIQVDVTSGDAFTFGRAEVTPLAPETAIPEGFARGEPARTSVITSATTEAYKAWRSAGHAKVQVTSQDLVANHKDDTLDVKIGMNPGPLLRFGDLTISTESYVREGRLREIMDLPSGEQFDPEELERGRKRLHRTGAFRSVTIAEAKTANPDDTLDIDLTVSDEKRRRLAFEAELESRDGLSLSTYWIHRNVFGGAERLRIEGEVAGIGAQTGGIDYSLSAELIRPATFNSDSEVAFRLEASQVDDPLYFLNQIEGALTFTRVYSDEFQFSAGILFQRSNVKDDFGDRQFATVGLPASVTWDQRNHPLDATKGYYLKGSVMPFTDFKSGEPGTYLQGDVRGFVTPGDFGLTFAGRFQFGSIIGPSLAETPPDMLFYTGGGGTVRGQPYQSNNVTNGGITSGGLSYAAISGEIRYKFRPAMSAVLFYDVGFVGDTSDFQGSGNTHSGAGIGFRYHTDFGPIRVDLATPVSGSTGDGLQLYIGIGQAF</sequence>
<dbReference type="STRING" id="1715693.PH7735_03685"/>
<keyword evidence="7" id="KW-1185">Reference proteome</keyword>
<evidence type="ECO:0000259" key="5">
    <source>
        <dbReference type="Pfam" id="PF07244"/>
    </source>
</evidence>
<keyword evidence="3" id="KW-0472">Membrane</keyword>
<dbReference type="InterPro" id="IPR010827">
    <property type="entry name" value="BamA/TamA_POTRA"/>
</dbReference>
<dbReference type="Proteomes" id="UP000051870">
    <property type="component" value="Unassembled WGS sequence"/>
</dbReference>
<dbReference type="Gene3D" id="2.40.160.50">
    <property type="entry name" value="membrane protein fhac: a member of the omp85/tpsb transporter family"/>
    <property type="match status" value="1"/>
</dbReference>
<protein>
    <submittedName>
        <fullName evidence="6">Autotransporter assembly factor TamA</fullName>
    </submittedName>
</protein>
<evidence type="ECO:0000256" key="3">
    <source>
        <dbReference type="ARBA" id="ARBA00023136"/>
    </source>
</evidence>
<dbReference type="GeneID" id="83882658"/>